<comment type="caution">
    <text evidence="1">The sequence shown here is derived from an EMBL/GenBank/DDBJ whole genome shotgun (WGS) entry which is preliminary data.</text>
</comment>
<dbReference type="InterPro" id="IPR011749">
    <property type="entry name" value="CHP02243"/>
</dbReference>
<reference evidence="1 2" key="1">
    <citation type="submission" date="2023-11" db="EMBL/GenBank/DDBJ databases">
        <title>Draft genome of Azohydromonas lata strain H1 (DSM1123), a polyhydroxyalkanoate producer.</title>
        <authorList>
            <person name="Traversa D."/>
            <person name="D'Addabbo P."/>
            <person name="Pazzani C."/>
            <person name="Manzari C."/>
            <person name="Chiara M."/>
            <person name="Scrascia M."/>
        </authorList>
    </citation>
    <scope>NUCLEOTIDE SEQUENCE [LARGE SCALE GENOMIC DNA]</scope>
    <source>
        <strain evidence="1 2">H1</strain>
    </source>
</reference>
<proteinExistence type="predicted"/>
<sequence length="767" mass="81547">MPIQAPLLDDRRFDDLVADMVARIPAHTPEWTNPRPGDPGRTLIELFAWLGDALLYRVNLIPERQRLVFLKLLGMGLRPARAASTVVQLSFAQPTELATATLAAGAAVKGPLPFETQSEITVLPVTAEAYIKRALDDAERARLSDVISGLQRIHRVTGAAAPYETQRVFAGERAEAQGVDVFAASADRALWLALLAPAAPRGTPQAGVNDQVRAALGGGAARVQLSVGVVPALQMPALFEDIAAPAPVPVVWEVSTRGRTALETDYLSVEPVADSGAGGGSEGAADTTRGLTRAGTLRLPLPAQDFLWAPSNDVVENPAAGVGDTPPRVDDAERAGRIVAWLRLRPRPGANVQRLPLSWIGINAVEIDQRRTLAAQVLGASTGAPDQRFSLPAGSVEAETLVIQVEEPGSGWRVWGRVDDLAAISDDPHVAREARVFELDAAAGELRFGDGVRGRIPEHGMRVRLGSGRFGGGAAGNLPPLTLTEISGRFVNPAATPALKVAQPLATQGGADAETLDEAQRRIPALLRHRDRAVTGLDYERLAREAPGVDVGRVMVLPRFMPRDRRFEVPGVVSVMALPAQPLSGAPNPRPDKPFLERLHAHLAPRAPLATELYVIGCEYVPLGLATSVALRDGYGREAVLSEVREALKRLLWPLAPGGTDGGGWTLGRAVRERELEVEISRVPGVREVLGLNLFRKGVGETGPQWQLLPRAAGGAQTLPLMPWQLPELLTVVVADELGGLPANLSAAPNPFAQATAVAVPVVPELC</sequence>
<dbReference type="EMBL" id="JAXOJX010000106">
    <property type="protein sequence ID" value="MDZ5461286.1"/>
    <property type="molecule type" value="Genomic_DNA"/>
</dbReference>
<dbReference type="NCBIfam" id="TIGR02243">
    <property type="entry name" value="putative baseplate assembly protein"/>
    <property type="match status" value="1"/>
</dbReference>
<accession>A0ABU5IQW4</accession>
<name>A0ABU5IQW4_9BURK</name>
<organism evidence="1 2">
    <name type="scientific">Azohydromonas lata</name>
    <dbReference type="NCBI Taxonomy" id="45677"/>
    <lineage>
        <taxon>Bacteria</taxon>
        <taxon>Pseudomonadati</taxon>
        <taxon>Pseudomonadota</taxon>
        <taxon>Betaproteobacteria</taxon>
        <taxon>Burkholderiales</taxon>
        <taxon>Sphaerotilaceae</taxon>
        <taxon>Azohydromonas</taxon>
    </lineage>
</organism>
<dbReference type="RefSeq" id="WP_322468494.1">
    <property type="nucleotide sequence ID" value="NZ_JAXOJX010000106.1"/>
</dbReference>
<evidence type="ECO:0000313" key="1">
    <source>
        <dbReference type="EMBL" id="MDZ5461286.1"/>
    </source>
</evidence>
<protein>
    <submittedName>
        <fullName evidence="1">Baseplate assembly protein</fullName>
    </submittedName>
</protein>
<dbReference type="Proteomes" id="UP001293718">
    <property type="component" value="Unassembled WGS sequence"/>
</dbReference>
<evidence type="ECO:0000313" key="2">
    <source>
        <dbReference type="Proteomes" id="UP001293718"/>
    </source>
</evidence>
<keyword evidence="2" id="KW-1185">Reference proteome</keyword>
<gene>
    <name evidence="1" type="ORF">SM757_32400</name>
</gene>